<reference evidence="4" key="1">
    <citation type="journal article" date="2021" name="Mol. Plant Microbe Interact.">
        <title>Complete Genome Sequence of the Plant-Pathogenic Fungus Colletotrichum lupini.</title>
        <authorList>
            <person name="Baroncelli R."/>
            <person name="Pensec F."/>
            <person name="Da Lio D."/>
            <person name="Boufleur T."/>
            <person name="Vicente I."/>
            <person name="Sarrocco S."/>
            <person name="Picot A."/>
            <person name="Baraldi E."/>
            <person name="Sukno S."/>
            <person name="Thon M."/>
            <person name="Le Floch G."/>
        </authorList>
    </citation>
    <scope>NUCLEOTIDE SEQUENCE</scope>
    <source>
        <strain evidence="4">IMI 504893</strain>
    </source>
</reference>
<dbReference type="SUPFAM" id="SSF53300">
    <property type="entry name" value="vWA-like"/>
    <property type="match status" value="1"/>
</dbReference>
<dbReference type="RefSeq" id="XP_049145065.1">
    <property type="nucleotide sequence ID" value="XM_049287922.1"/>
</dbReference>
<dbReference type="InterPro" id="IPR000719">
    <property type="entry name" value="Prot_kinase_dom"/>
</dbReference>
<feature type="region of interest" description="Disordered" evidence="1">
    <location>
        <begin position="2677"/>
        <end position="2708"/>
    </location>
</feature>
<evidence type="ECO:0000256" key="2">
    <source>
        <dbReference type="SAM" id="Phobius"/>
    </source>
</evidence>
<dbReference type="PANTHER" id="PTHR24359">
    <property type="entry name" value="SERINE/THREONINE-PROTEIN KINASE SBK1"/>
    <property type="match status" value="1"/>
</dbReference>
<dbReference type="GO" id="GO:0004674">
    <property type="term" value="F:protein serine/threonine kinase activity"/>
    <property type="evidence" value="ECO:0007669"/>
    <property type="project" value="TreeGrafter"/>
</dbReference>
<organism evidence="4 5">
    <name type="scientific">Colletotrichum lupini</name>
    <dbReference type="NCBI Taxonomy" id="145971"/>
    <lineage>
        <taxon>Eukaryota</taxon>
        <taxon>Fungi</taxon>
        <taxon>Dikarya</taxon>
        <taxon>Ascomycota</taxon>
        <taxon>Pezizomycotina</taxon>
        <taxon>Sordariomycetes</taxon>
        <taxon>Hypocreomycetidae</taxon>
        <taxon>Glomerellales</taxon>
        <taxon>Glomerellaceae</taxon>
        <taxon>Colletotrichum</taxon>
        <taxon>Colletotrichum acutatum species complex</taxon>
    </lineage>
</organism>
<dbReference type="EMBL" id="CP019476">
    <property type="protein sequence ID" value="UQC83446.1"/>
    <property type="molecule type" value="Genomic_DNA"/>
</dbReference>
<feature type="region of interest" description="Disordered" evidence="1">
    <location>
        <begin position="2121"/>
        <end position="2141"/>
    </location>
</feature>
<feature type="compositionally biased region" description="Polar residues" evidence="1">
    <location>
        <begin position="2121"/>
        <end position="2135"/>
    </location>
</feature>
<keyword evidence="5" id="KW-1185">Reference proteome</keyword>
<name>A0A9Q8STX8_9PEZI</name>
<dbReference type="PROSITE" id="PS50011">
    <property type="entry name" value="PROTEIN_KINASE_DOM"/>
    <property type="match status" value="1"/>
</dbReference>
<dbReference type="InterPro" id="IPR011009">
    <property type="entry name" value="Kinase-like_dom_sf"/>
</dbReference>
<feature type="region of interest" description="Disordered" evidence="1">
    <location>
        <begin position="1"/>
        <end position="33"/>
    </location>
</feature>
<feature type="compositionally biased region" description="Polar residues" evidence="1">
    <location>
        <begin position="776"/>
        <end position="794"/>
    </location>
</feature>
<feature type="domain" description="Protein kinase" evidence="3">
    <location>
        <begin position="1686"/>
        <end position="2031"/>
    </location>
</feature>
<keyword evidence="2" id="KW-1133">Transmembrane helix</keyword>
<dbReference type="KEGG" id="clup:CLUP02_08941"/>
<evidence type="ECO:0000313" key="4">
    <source>
        <dbReference type="EMBL" id="UQC83446.1"/>
    </source>
</evidence>
<dbReference type="Pfam" id="PF00069">
    <property type="entry name" value="Pkinase"/>
    <property type="match status" value="1"/>
</dbReference>
<dbReference type="InterPro" id="IPR036465">
    <property type="entry name" value="vWFA_dom_sf"/>
</dbReference>
<dbReference type="SMART" id="SM00220">
    <property type="entry name" value="S_TKc"/>
    <property type="match status" value="1"/>
</dbReference>
<evidence type="ECO:0000259" key="3">
    <source>
        <dbReference type="PROSITE" id="PS50011"/>
    </source>
</evidence>
<proteinExistence type="predicted"/>
<sequence length="2730" mass="308167">MFKTSDSQKLQGTPDVDSSSADETAPSTTGQIWQQKTDEWASAVTFNCRLLCYQLWKDKEAAIPRPPRFPFETTSPDFRAELTESVVSLMNQKDIRGYFLEAVDNGYQYDPTQIYLIDYGICLKPGAKFHKSYSCGDRRSNEVYYSDFDIDRSKPLGALDFLEEVQDSAQNLVTPEPSWWTVSHVALISKVGVSDPLESFRFYFLKRTWYAMLLCMSRLSWRVDQLESGPDQVSDGGGRSAVHGNADQLSQPAEAGFCLTSNKPQDGRSNAPDHSRRCVGFQTPLPLFGPFRTGGEVISTGACIEPRGDSTLNYGAQLLSFLKFSTINGYRIRRDALEAWLQNTRGAGNFSLTRPRDGDKEKDGDNRYRRGREDADGDSSGDIANVRQSKDGDYVITATIAITQAVFEVCTSARQTPNALASENLTILSDPAIRAEMELLHNTKEDPLVVPTPVVIFTPITQDAYDRFTEICRNSDEYPQVQLRKQEPHEALFGERQYRSLLERECSLFDRAASVITFWETGRRNQFPDEEEAIWDMETLWLHLHRGDQDPHVRHVFVSADNSRSPLSCSMDMFKLVCSYHQVNPSFLEPVHAFGRQSEPLDLCLAQFKGSDTLNCLTEGLPELPKIGRSGREIQLSYLLRSVESSESGKGVWDWQIRQVANYHSFDVETGRAFWFTVKADDVFEDRIKKTSPLLRIPAKTETQDGDVSLYLQASLATHLVYLCWCDENWRQFINETEAGIRAIVTPASKAIVDDLIDRESSLLSAYPKPLRDSRSQTMYSHSQSMSGTLTTTIDPEKNKMSMLSRMANGTSSTLSSWLRQEKSKQTDPELGGHCTACTTDTSSPPPQPDTWEVLNQFRFKDVQTLHKHSEIIHRASLALELDIGVLNDICTFYSHTAAAEFRGKIACEGAISNFIKEVQSIARRLETRLQQMRCLAITLGQSIQLYERLLQQRTSHIGNWFAEIAHENTKQMQVITDKTLKETTSMHVITIATLIFLPATFVATFFQSGVLLWKEDGPDDMTRPFIWKRDSLMLFLSFCGPLTAATIGGWLFMCVRLRKSARRKFDVSYLARSTLPSRPKARMATSSRLLAQIDITALAGEAGMKLESRGRIALPRTELALEISGYLVPLETNAYGQISLEPGLCNWWLLPLKASSMLTLLPPLPQYVLPPKRPEDGDVNWASAHSCRGFVFCSFGDHFGTRRIAFLVTLLLYTYLVPECIVWPLGQNNIYALTLRKVEARVGPAQQARRPLSHSPSPFDIVPNLGRRELIKWEYESTTTNYVWRGVNRAREVVPLETHDLELGNGSVIVFSSLFPLAFHHCSRRSTMEQTCSDGACFKGVWVGTFRRISMQQERSFLDVTLRHGPSRASLERRENRPHLRDSLAISLGAERWRPGCTSDNAAETCRMPILPLSDEQGTLILNFWPATTFGAGCIWNSCLCWEGSIKPAPLCKIRAKSRPGAPSLSDLSRCLSGVYCLTGSPTPPGIKTPGVEIDGVDTPWLQSQDNLRHYLKRLVKLRVKSIFNPQNPSLGMKFFHYNIIAKFKRYVDQYVSERSCRGMRGYEDGLVDFVPRCALDSFWVAENVEGVLLGREDWIKDSTSTIQRGYIQVFSILVYMSQPQHISLFTGESIHDGLLPLRETPHAFSEAAEKSIFEEFEKEQWRFCPFLFDTEGRGKPHKRHLPPLQIIPIIAKEQIKHSGATYDHRVCVFRVTLHSLCFNQEEVVFKTYHGEDPEVVQTYENEVNMYTQLDAQPTLYDSMSVIRYFGSFEIPGLRTVILEYARGGNLKSFFESCPPPLARSDRVLFWNNLMDLLGGLHAIHNLKETQGGKGSWGLRGSVAITYHDIRPQNILVCPDQSGNVYAAKFKFVDMGTGHIRRSRNQGMELNADDNWGNGMYSAPEAYRDHGDSRAIRWESDVFSLGAVASEALVWTRWGEYGRDLYQKDRVIETRMSRLKGGFHEGSFHDGDPDGPCLLNSVETWLQRASSFAGEESHWFLAVSRFLLTRMLSMNPRKRLEAIELHDEWKSKVFEGPDLVQPHEELYPLTTRFSEPYSTFRRRETSPLSQLPVENSPRTVEATHFIGSRSESSPGIIVQSPEEMRNEIDLGNAYRHNTRVPQRFNTVPQRPNHGSDSILNHENRLSVPGATYAASETYHGPFNRHRTPEFGPVDAANALNIEAQTSTPMDVGNEAMGVPMGVPEQPMSLNVASNPPMDVLRNESLPSRQERLPSYTSQLGLFPPNQFQWNTEPNSPHEVNDGVITMAAIYNLCIEGKDRSRSRFRRSPSMKSEFKGRPLEAFPQLVSALQKLKGEKGRDQMFLVDDSRSMEPHQKKVAASCQVLSYLLKKGEVDPNATFEVYFTSSHPPLQSTRTSELKDNIEKMLFHEDQCNMAPSLDELVSKAIQNKKPVSIYVLTNGHWNLKNRDNFCGVDGPIKRLVTHVRRTNEQQNWIGVQFIRFFDDNENPDDKLGETRLKALDDDLKQQTGIDIVDTRNFDADVRKILLALTTLPAWIFTKGAALGACLLESPLFSALGVIYGVGVDDTFKIFFSVLLRVYLQLSRFRSRNELADEEYVCSNQQIAALKIFDKALILSLMHFQIMSFSMCIGQARLRPAVSWRGILSAKINDDEIQIQISAIISRKSHARGVVSHANAPSITIQKKERAAEIMTSNSNARLLRTPTNKQPTPVLPLTARSDAQTDDPCKRTTHRRCLDSDSLRVSGGPSLVPGVG</sequence>
<dbReference type="GO" id="GO:0005524">
    <property type="term" value="F:ATP binding"/>
    <property type="evidence" value="ECO:0007669"/>
    <property type="project" value="InterPro"/>
</dbReference>
<keyword evidence="2" id="KW-0472">Membrane</keyword>
<keyword evidence="2" id="KW-0812">Transmembrane</keyword>
<feature type="compositionally biased region" description="Basic and acidic residues" evidence="1">
    <location>
        <begin position="354"/>
        <end position="374"/>
    </location>
</feature>
<evidence type="ECO:0000313" key="5">
    <source>
        <dbReference type="Proteomes" id="UP000830671"/>
    </source>
</evidence>
<gene>
    <name evidence="4" type="ORF">CLUP02_08941</name>
</gene>
<protein>
    <recommendedName>
        <fullName evidence="3">Protein kinase domain-containing protein</fullName>
    </recommendedName>
</protein>
<dbReference type="SUPFAM" id="SSF56112">
    <property type="entry name" value="Protein kinase-like (PK-like)"/>
    <property type="match status" value="1"/>
</dbReference>
<feature type="transmembrane region" description="Helical" evidence="2">
    <location>
        <begin position="1034"/>
        <end position="1056"/>
    </location>
</feature>
<dbReference type="Pfam" id="PF26616">
    <property type="entry name" value="CorA-like"/>
    <property type="match status" value="1"/>
</dbReference>
<evidence type="ECO:0000256" key="1">
    <source>
        <dbReference type="SAM" id="MobiDB-lite"/>
    </source>
</evidence>
<accession>A0A9Q8STX8</accession>
<dbReference type="Proteomes" id="UP000830671">
    <property type="component" value="Chromosome 4"/>
</dbReference>
<dbReference type="GeneID" id="73342932"/>
<feature type="region of interest" description="Disordered" evidence="1">
    <location>
        <begin position="774"/>
        <end position="794"/>
    </location>
</feature>
<feature type="transmembrane region" description="Helical" evidence="2">
    <location>
        <begin position="989"/>
        <end position="1014"/>
    </location>
</feature>
<dbReference type="Gene3D" id="1.10.510.10">
    <property type="entry name" value="Transferase(Phosphotransferase) domain 1"/>
    <property type="match status" value="1"/>
</dbReference>
<dbReference type="InterPro" id="IPR058257">
    <property type="entry name" value="CorA-like_dom"/>
</dbReference>
<feature type="region of interest" description="Disordered" evidence="1">
    <location>
        <begin position="348"/>
        <end position="386"/>
    </location>
</feature>
<dbReference type="PANTHER" id="PTHR24359:SF1">
    <property type="entry name" value="INHIBITOR OF NUCLEAR FACTOR KAPPA-B KINASE EPSILON SUBUNIT HOMOLOG 1-RELATED"/>
    <property type="match status" value="1"/>
</dbReference>